<dbReference type="Proteomes" id="UP000078389">
    <property type="component" value="Unassembled WGS sequence"/>
</dbReference>
<dbReference type="STRING" id="1770058.A3840_14450"/>
<evidence type="ECO:0008006" key="3">
    <source>
        <dbReference type="Google" id="ProtNLM"/>
    </source>
</evidence>
<accession>A0A178HUQ3</accession>
<dbReference type="PANTHER" id="PTHR39166">
    <property type="entry name" value="BLL1166 PROTEIN"/>
    <property type="match status" value="1"/>
</dbReference>
<evidence type="ECO:0000313" key="1">
    <source>
        <dbReference type="EMBL" id="OAM75728.1"/>
    </source>
</evidence>
<comment type="caution">
    <text evidence="1">The sequence shown here is derived from an EMBL/GenBank/DDBJ whole genome shotgun (WGS) entry which is preliminary data.</text>
</comment>
<dbReference type="Pfam" id="PF06042">
    <property type="entry name" value="NTP_transf_6"/>
    <property type="match status" value="1"/>
</dbReference>
<dbReference type="InterPro" id="IPR009267">
    <property type="entry name" value="NTP_transf_6"/>
</dbReference>
<reference evidence="1 2" key="1">
    <citation type="submission" date="2016-03" db="EMBL/GenBank/DDBJ databases">
        <title>Genome sequencing of Devosia sp. S37.</title>
        <authorList>
            <person name="Mohd Nor M."/>
        </authorList>
    </citation>
    <scope>NUCLEOTIDE SEQUENCE [LARGE SCALE GENOMIC DNA]</scope>
    <source>
        <strain evidence="1 2">S37</strain>
    </source>
</reference>
<proteinExistence type="predicted"/>
<organism evidence="1 2">
    <name type="scientific">Devosia elaeis</name>
    <dbReference type="NCBI Taxonomy" id="1770058"/>
    <lineage>
        <taxon>Bacteria</taxon>
        <taxon>Pseudomonadati</taxon>
        <taxon>Pseudomonadota</taxon>
        <taxon>Alphaproteobacteria</taxon>
        <taxon>Hyphomicrobiales</taxon>
        <taxon>Devosiaceae</taxon>
        <taxon>Devosia</taxon>
    </lineage>
</organism>
<keyword evidence="2" id="KW-1185">Reference proteome</keyword>
<sequence>MDHLKYSGADFGTQYEVLAGLIADDPVLMAFLEGMVALDLPYPLLGSGAIYNMVWNVLTGRSRHLGIKDADIVYFDPNDCSYEAEDRVIRRARSYFANSPIPVEVRNQARVHLWFPEKFGLAYPQLRSSAEMLIYFATKTHAVAARLQDGQIAIHAPFGLDDLFSFRLTPNPVLDNRTTHERKAARAKAIWPELVVEEWPG</sequence>
<dbReference type="AlphaFoldDB" id="A0A178HUQ3"/>
<gene>
    <name evidence="1" type="ORF">A3840_14450</name>
</gene>
<evidence type="ECO:0000313" key="2">
    <source>
        <dbReference type="Proteomes" id="UP000078389"/>
    </source>
</evidence>
<name>A0A178HUQ3_9HYPH</name>
<protein>
    <recommendedName>
        <fullName evidence="3">Nucleotidyltransferase family protein</fullName>
    </recommendedName>
</protein>
<dbReference type="PANTHER" id="PTHR39166:SF1">
    <property type="entry name" value="BLL1166 PROTEIN"/>
    <property type="match status" value="1"/>
</dbReference>
<dbReference type="EMBL" id="LVVY01000106">
    <property type="protein sequence ID" value="OAM75728.1"/>
    <property type="molecule type" value="Genomic_DNA"/>
</dbReference>